<sequence length="237" mass="26493">MHEKEPGPTRKPKKLVQENTRTLESGTPARLQRKGVARVDHDSKTKTFPQLTADAQERGILVWRWVPSETRRMQLKHDPAAEVLDRDGDFDHGMEPAENDSCTFPPLPRSVCCDHQCIIASEKQQDPKPSENNAGVSPQSPNLGTISLEDRQGAGADYVALKAMEQSPSQLMLLPADQSRCLLNAVFIRLRSDAISSDGLELRAGLFGSRRMSRRDIMQRTEIVALEWELCLGRVVI</sequence>
<feature type="region of interest" description="Disordered" evidence="1">
    <location>
        <begin position="123"/>
        <end position="147"/>
    </location>
</feature>
<dbReference type="EMBL" id="JARJLG010000132">
    <property type="protein sequence ID" value="KAJ7739474.1"/>
    <property type="molecule type" value="Genomic_DNA"/>
</dbReference>
<keyword evidence="3" id="KW-1185">Reference proteome</keyword>
<gene>
    <name evidence="2" type="ORF">DFH07DRAFT_965759</name>
</gene>
<proteinExistence type="predicted"/>
<feature type="region of interest" description="Disordered" evidence="1">
    <location>
        <begin position="1"/>
        <end position="43"/>
    </location>
</feature>
<reference evidence="2" key="1">
    <citation type="submission" date="2023-03" db="EMBL/GenBank/DDBJ databases">
        <title>Massive genome expansion in bonnet fungi (Mycena s.s.) driven by repeated elements and novel gene families across ecological guilds.</title>
        <authorList>
            <consortium name="Lawrence Berkeley National Laboratory"/>
            <person name="Harder C.B."/>
            <person name="Miyauchi S."/>
            <person name="Viragh M."/>
            <person name="Kuo A."/>
            <person name="Thoen E."/>
            <person name="Andreopoulos B."/>
            <person name="Lu D."/>
            <person name="Skrede I."/>
            <person name="Drula E."/>
            <person name="Henrissat B."/>
            <person name="Morin E."/>
            <person name="Kohler A."/>
            <person name="Barry K."/>
            <person name="LaButti K."/>
            <person name="Morin E."/>
            <person name="Salamov A."/>
            <person name="Lipzen A."/>
            <person name="Mereny Z."/>
            <person name="Hegedus B."/>
            <person name="Baldrian P."/>
            <person name="Stursova M."/>
            <person name="Weitz H."/>
            <person name="Taylor A."/>
            <person name="Grigoriev I.V."/>
            <person name="Nagy L.G."/>
            <person name="Martin F."/>
            <person name="Kauserud H."/>
        </authorList>
    </citation>
    <scope>NUCLEOTIDE SEQUENCE</scope>
    <source>
        <strain evidence="2">CBHHK188m</strain>
    </source>
</reference>
<evidence type="ECO:0000256" key="1">
    <source>
        <dbReference type="SAM" id="MobiDB-lite"/>
    </source>
</evidence>
<feature type="compositionally biased region" description="Polar residues" evidence="1">
    <location>
        <begin position="130"/>
        <end position="145"/>
    </location>
</feature>
<dbReference type="Proteomes" id="UP001215280">
    <property type="component" value="Unassembled WGS sequence"/>
</dbReference>
<protein>
    <submittedName>
        <fullName evidence="2">Uncharacterized protein</fullName>
    </submittedName>
</protein>
<comment type="caution">
    <text evidence="2">The sequence shown here is derived from an EMBL/GenBank/DDBJ whole genome shotgun (WGS) entry which is preliminary data.</text>
</comment>
<name>A0AAD7IDK5_9AGAR</name>
<dbReference type="AlphaFoldDB" id="A0AAD7IDK5"/>
<accession>A0AAD7IDK5</accession>
<evidence type="ECO:0000313" key="3">
    <source>
        <dbReference type="Proteomes" id="UP001215280"/>
    </source>
</evidence>
<organism evidence="2 3">
    <name type="scientific">Mycena maculata</name>
    <dbReference type="NCBI Taxonomy" id="230809"/>
    <lineage>
        <taxon>Eukaryota</taxon>
        <taxon>Fungi</taxon>
        <taxon>Dikarya</taxon>
        <taxon>Basidiomycota</taxon>
        <taxon>Agaricomycotina</taxon>
        <taxon>Agaricomycetes</taxon>
        <taxon>Agaricomycetidae</taxon>
        <taxon>Agaricales</taxon>
        <taxon>Marasmiineae</taxon>
        <taxon>Mycenaceae</taxon>
        <taxon>Mycena</taxon>
    </lineage>
</organism>
<evidence type="ECO:0000313" key="2">
    <source>
        <dbReference type="EMBL" id="KAJ7739474.1"/>
    </source>
</evidence>